<organism evidence="1 2">
    <name type="scientific">Hyalangium minutum</name>
    <dbReference type="NCBI Taxonomy" id="394096"/>
    <lineage>
        <taxon>Bacteria</taxon>
        <taxon>Pseudomonadati</taxon>
        <taxon>Myxococcota</taxon>
        <taxon>Myxococcia</taxon>
        <taxon>Myxococcales</taxon>
        <taxon>Cystobacterineae</taxon>
        <taxon>Archangiaceae</taxon>
        <taxon>Hyalangium</taxon>
    </lineage>
</organism>
<proteinExistence type="predicted"/>
<dbReference type="AlphaFoldDB" id="A0A085W675"/>
<dbReference type="Proteomes" id="UP000028725">
    <property type="component" value="Unassembled WGS sequence"/>
</dbReference>
<evidence type="ECO:0000313" key="2">
    <source>
        <dbReference type="Proteomes" id="UP000028725"/>
    </source>
</evidence>
<keyword evidence="2" id="KW-1185">Reference proteome</keyword>
<protein>
    <submittedName>
        <fullName evidence="1">Uncharacterized protein</fullName>
    </submittedName>
</protein>
<comment type="caution">
    <text evidence="1">The sequence shown here is derived from an EMBL/GenBank/DDBJ whole genome shotgun (WGS) entry which is preliminary data.</text>
</comment>
<sequence>MGSHWGWLRSVVTGTGGSLLFALDRSGVGIASGSCEA</sequence>
<accession>A0A085W675</accession>
<gene>
    <name evidence="1" type="ORF">DB31_2781</name>
</gene>
<dbReference type="EMBL" id="JMCB01000018">
    <property type="protein sequence ID" value="KFE63188.1"/>
    <property type="molecule type" value="Genomic_DNA"/>
</dbReference>
<reference evidence="1 2" key="1">
    <citation type="submission" date="2014-04" db="EMBL/GenBank/DDBJ databases">
        <title>Genome assembly of Hyalangium minutum DSM 14724.</title>
        <authorList>
            <person name="Sharma G."/>
            <person name="Subramanian S."/>
        </authorList>
    </citation>
    <scope>NUCLEOTIDE SEQUENCE [LARGE SCALE GENOMIC DNA]</scope>
    <source>
        <strain evidence="1 2">DSM 14724</strain>
    </source>
</reference>
<name>A0A085W675_9BACT</name>
<dbReference type="STRING" id="394096.DB31_2781"/>
<evidence type="ECO:0000313" key="1">
    <source>
        <dbReference type="EMBL" id="KFE63188.1"/>
    </source>
</evidence>